<evidence type="ECO:0000259" key="3">
    <source>
        <dbReference type="SMART" id="SM01086"/>
    </source>
</evidence>
<dbReference type="InterPro" id="IPR019489">
    <property type="entry name" value="Clp_ATPase_C"/>
</dbReference>
<dbReference type="AlphaFoldDB" id="A0A644ZES8"/>
<keyword evidence="2" id="KW-0067">ATP-binding</keyword>
<dbReference type="Pfam" id="PF10431">
    <property type="entry name" value="ClpB_D2-small"/>
    <property type="match status" value="1"/>
</dbReference>
<dbReference type="Gene3D" id="1.10.8.60">
    <property type="match status" value="1"/>
</dbReference>
<dbReference type="GO" id="GO:0005524">
    <property type="term" value="F:ATP binding"/>
    <property type="evidence" value="ECO:0007669"/>
    <property type="project" value="UniProtKB-KW"/>
</dbReference>
<dbReference type="EMBL" id="VSSQ01008619">
    <property type="protein sequence ID" value="MPM39382.1"/>
    <property type="molecule type" value="Genomic_DNA"/>
</dbReference>
<feature type="domain" description="Clp ATPase C-terminal" evidence="3">
    <location>
        <begin position="60"/>
        <end position="150"/>
    </location>
</feature>
<protein>
    <submittedName>
        <fullName evidence="4">Negative regulator of genetic competence ClpC/MecB</fullName>
    </submittedName>
</protein>
<dbReference type="SMART" id="SM01086">
    <property type="entry name" value="ClpB_D2-small"/>
    <property type="match status" value="1"/>
</dbReference>
<sequence>MTSNAGAQRIIGGKTMGFGTDADKQLDYPEMQRRVMDEVKRMFRPEFINRVDELIVFHPLTADNIRSIAGLMVAQVSKRLKENSGVSLTLDAAALDKLAKDGYDPQYGARPLRRVIQRQIEDALSEEVIAGRLKAGDTLLGRLKDDKLVFEAVIPDLQKEAELEPVTGR</sequence>
<dbReference type="GO" id="GO:0034605">
    <property type="term" value="P:cellular response to heat"/>
    <property type="evidence" value="ECO:0007669"/>
    <property type="project" value="TreeGrafter"/>
</dbReference>
<comment type="caution">
    <text evidence="4">The sequence shown here is derived from an EMBL/GenBank/DDBJ whole genome shotgun (WGS) entry which is preliminary data.</text>
</comment>
<gene>
    <name evidence="4" type="primary">clpC_24</name>
    <name evidence="4" type="ORF">SDC9_86015</name>
</gene>
<reference evidence="4" key="1">
    <citation type="submission" date="2019-08" db="EMBL/GenBank/DDBJ databases">
        <authorList>
            <person name="Kucharzyk K."/>
            <person name="Murdoch R.W."/>
            <person name="Higgins S."/>
            <person name="Loffler F."/>
        </authorList>
    </citation>
    <scope>NUCLEOTIDE SEQUENCE</scope>
</reference>
<evidence type="ECO:0000313" key="4">
    <source>
        <dbReference type="EMBL" id="MPM39382.1"/>
    </source>
</evidence>
<dbReference type="InterPro" id="IPR050130">
    <property type="entry name" value="ClpA_ClpB"/>
</dbReference>
<name>A0A644ZES8_9ZZZZ</name>
<dbReference type="PANTHER" id="PTHR11638:SF18">
    <property type="entry name" value="HEAT SHOCK PROTEIN 104"/>
    <property type="match status" value="1"/>
</dbReference>
<dbReference type="InterPro" id="IPR027417">
    <property type="entry name" value="P-loop_NTPase"/>
</dbReference>
<dbReference type="GO" id="GO:0016887">
    <property type="term" value="F:ATP hydrolysis activity"/>
    <property type="evidence" value="ECO:0007669"/>
    <property type="project" value="TreeGrafter"/>
</dbReference>
<organism evidence="4">
    <name type="scientific">bioreactor metagenome</name>
    <dbReference type="NCBI Taxonomy" id="1076179"/>
    <lineage>
        <taxon>unclassified sequences</taxon>
        <taxon>metagenomes</taxon>
        <taxon>ecological metagenomes</taxon>
    </lineage>
</organism>
<dbReference type="Gene3D" id="3.40.50.300">
    <property type="entry name" value="P-loop containing nucleotide triphosphate hydrolases"/>
    <property type="match status" value="1"/>
</dbReference>
<keyword evidence="1" id="KW-0547">Nucleotide-binding</keyword>
<accession>A0A644ZES8</accession>
<evidence type="ECO:0000256" key="2">
    <source>
        <dbReference type="ARBA" id="ARBA00022840"/>
    </source>
</evidence>
<dbReference type="PANTHER" id="PTHR11638">
    <property type="entry name" value="ATP-DEPENDENT CLP PROTEASE"/>
    <property type="match status" value="1"/>
</dbReference>
<proteinExistence type="predicted"/>
<dbReference type="GO" id="GO:0005737">
    <property type="term" value="C:cytoplasm"/>
    <property type="evidence" value="ECO:0007669"/>
    <property type="project" value="TreeGrafter"/>
</dbReference>
<dbReference type="SUPFAM" id="SSF52540">
    <property type="entry name" value="P-loop containing nucleoside triphosphate hydrolases"/>
    <property type="match status" value="1"/>
</dbReference>
<evidence type="ECO:0000256" key="1">
    <source>
        <dbReference type="ARBA" id="ARBA00022741"/>
    </source>
</evidence>